<gene>
    <name evidence="11" type="ORF">VTAP4600_A2690</name>
</gene>
<dbReference type="KEGG" id="vta:A2690"/>
<keyword evidence="7 9" id="KW-0472">Membrane</keyword>
<evidence type="ECO:0000256" key="5">
    <source>
        <dbReference type="ARBA" id="ARBA00022842"/>
    </source>
</evidence>
<keyword evidence="6 9" id="KW-1133">Transmembrane helix</keyword>
<sequence length="452" mass="49259">MAEQLEFDQTHQTLQEVSDALDSGRFVHVRRMLQDMEPEDIAHLLEASPRKSREVLWQLTDPEDYGEILDELSEDVKDNLVSKMAPERLAEATEGLDTDDVAYVLRSLPDDVSREVLSQMDSADRHRVETALAYEEDTAGSMMNTDFVTIRSDVDVDVVLRYLRMKGELPEATDALYVLDSEEKLTGFLHLTTLLTSQPDVPISKIMETPDEALSVTASDADVASLFERRNWVSAPVVDENNHLVGRITIDDVVDVIREDAEHSMMSMAGMDDDEDTFAPVFKSARKRSIWLGANVLAALTAASVSNLFEATLQQMAAIAVLMTIVPSMGGVAGNQTVALVIRGIALGHIGDSNKRELLLKEGAIGFLNGLLWALIIGGIVVVWKDSWMLGGIISAAMMTNLFVAGIAGVSIPLFLKKMNIDPALAGGMALTTITDVIGLLVFLGLATVMIG</sequence>
<protein>
    <recommendedName>
        <fullName evidence="9">Magnesium transporter MgtE</fullName>
    </recommendedName>
</protein>
<comment type="subcellular location">
    <subcellularLocation>
        <location evidence="9">Cell membrane</location>
        <topology evidence="9">Multi-pass membrane protein</topology>
    </subcellularLocation>
    <subcellularLocation>
        <location evidence="1">Membrane</location>
        <topology evidence="1">Multi-pass membrane protein</topology>
    </subcellularLocation>
</comment>
<dbReference type="Pfam" id="PF00571">
    <property type="entry name" value="CBS"/>
    <property type="match status" value="2"/>
</dbReference>
<evidence type="ECO:0000256" key="1">
    <source>
        <dbReference type="ARBA" id="ARBA00004141"/>
    </source>
</evidence>
<keyword evidence="8" id="KW-0129">CBS domain</keyword>
<feature type="transmembrane region" description="Helical" evidence="9">
    <location>
        <begin position="290"/>
        <end position="309"/>
    </location>
</feature>
<evidence type="ECO:0000256" key="4">
    <source>
        <dbReference type="ARBA" id="ARBA00022692"/>
    </source>
</evidence>
<dbReference type="Pfam" id="PF01769">
    <property type="entry name" value="MgtE"/>
    <property type="match status" value="1"/>
</dbReference>
<dbReference type="PANTHER" id="PTHR43773">
    <property type="entry name" value="MAGNESIUM TRANSPORTER MGTE"/>
    <property type="match status" value="1"/>
</dbReference>
<accession>A0A2N8ZFG5</accession>
<comment type="similarity">
    <text evidence="2 9">Belongs to the SLC41A transporter family.</text>
</comment>
<evidence type="ECO:0000256" key="2">
    <source>
        <dbReference type="ARBA" id="ARBA00009749"/>
    </source>
</evidence>
<dbReference type="InterPro" id="IPR046342">
    <property type="entry name" value="CBS_dom_sf"/>
</dbReference>
<dbReference type="InterPro" id="IPR036739">
    <property type="entry name" value="SLC41_membr_dom_sf"/>
</dbReference>
<feature type="transmembrane region" description="Helical" evidence="9">
    <location>
        <begin position="363"/>
        <end position="384"/>
    </location>
</feature>
<keyword evidence="5 9" id="KW-0460">Magnesium</keyword>
<dbReference type="InterPro" id="IPR006667">
    <property type="entry name" value="SLC41_membr_dom"/>
</dbReference>
<dbReference type="FunFam" id="1.10.357.20:FF:000005">
    <property type="entry name" value="Magnesium transporter MgtE"/>
    <property type="match status" value="1"/>
</dbReference>
<dbReference type="OrthoDB" id="9790355at2"/>
<evidence type="ECO:0000256" key="3">
    <source>
        <dbReference type="ARBA" id="ARBA00022448"/>
    </source>
</evidence>
<dbReference type="SUPFAM" id="SSF158791">
    <property type="entry name" value="MgtE N-terminal domain-like"/>
    <property type="match status" value="1"/>
</dbReference>
<feature type="transmembrane region" description="Helical" evidence="9">
    <location>
        <begin position="390"/>
        <end position="416"/>
    </location>
</feature>
<evidence type="ECO:0000313" key="11">
    <source>
        <dbReference type="EMBL" id="SON50663.1"/>
    </source>
</evidence>
<evidence type="ECO:0000256" key="6">
    <source>
        <dbReference type="ARBA" id="ARBA00022989"/>
    </source>
</evidence>
<comment type="subunit">
    <text evidence="9">Homodimer.</text>
</comment>
<dbReference type="GO" id="GO:0005886">
    <property type="term" value="C:plasma membrane"/>
    <property type="evidence" value="ECO:0007669"/>
    <property type="project" value="UniProtKB-SubCell"/>
</dbReference>
<dbReference type="InterPro" id="IPR038076">
    <property type="entry name" value="MgtE_N_sf"/>
</dbReference>
<dbReference type="AlphaFoldDB" id="A0A2N8ZFG5"/>
<dbReference type="Proteomes" id="UP000235828">
    <property type="component" value="Chromosome A"/>
</dbReference>
<keyword evidence="9" id="KW-0479">Metal-binding</keyword>
<dbReference type="InterPro" id="IPR006668">
    <property type="entry name" value="Mg_transptr_MgtE_intracell_dom"/>
</dbReference>
<dbReference type="SMART" id="SM00924">
    <property type="entry name" value="MgtE_N"/>
    <property type="match status" value="1"/>
</dbReference>
<evidence type="ECO:0000313" key="12">
    <source>
        <dbReference type="Proteomes" id="UP000235828"/>
    </source>
</evidence>
<dbReference type="Gene3D" id="1.25.60.10">
    <property type="entry name" value="MgtE N-terminal domain-like"/>
    <property type="match status" value="1"/>
</dbReference>
<evidence type="ECO:0000256" key="8">
    <source>
        <dbReference type="PROSITE-ProRule" id="PRU00703"/>
    </source>
</evidence>
<name>A0A2N8ZFG5_9VIBR</name>
<dbReference type="Gene3D" id="3.10.580.10">
    <property type="entry name" value="CBS-domain"/>
    <property type="match status" value="1"/>
</dbReference>
<dbReference type="Gene3D" id="1.10.357.20">
    <property type="entry name" value="SLC41 divalent cation transporters, integral membrane domain"/>
    <property type="match status" value="1"/>
</dbReference>
<dbReference type="EMBL" id="LT960611">
    <property type="protein sequence ID" value="SON50663.1"/>
    <property type="molecule type" value="Genomic_DNA"/>
</dbReference>
<dbReference type="RefSeq" id="WP_102523107.1">
    <property type="nucleotide sequence ID" value="NZ_LT960611.1"/>
</dbReference>
<dbReference type="SUPFAM" id="SSF161093">
    <property type="entry name" value="MgtE membrane domain-like"/>
    <property type="match status" value="1"/>
</dbReference>
<keyword evidence="4 9" id="KW-0812">Transmembrane</keyword>
<feature type="transmembrane region" description="Helical" evidence="9">
    <location>
        <begin position="428"/>
        <end position="451"/>
    </location>
</feature>
<dbReference type="PROSITE" id="PS51371">
    <property type="entry name" value="CBS"/>
    <property type="match status" value="2"/>
</dbReference>
<dbReference type="PANTHER" id="PTHR43773:SF1">
    <property type="entry name" value="MAGNESIUM TRANSPORTER MGTE"/>
    <property type="match status" value="1"/>
</dbReference>
<feature type="domain" description="CBS" evidence="10">
    <location>
        <begin position="143"/>
        <end position="206"/>
    </location>
</feature>
<dbReference type="InterPro" id="IPR006669">
    <property type="entry name" value="MgtE_transporter"/>
</dbReference>
<evidence type="ECO:0000256" key="7">
    <source>
        <dbReference type="ARBA" id="ARBA00023136"/>
    </source>
</evidence>
<dbReference type="SUPFAM" id="SSF54631">
    <property type="entry name" value="CBS-domain pair"/>
    <property type="match status" value="1"/>
</dbReference>
<keyword evidence="12" id="KW-1185">Reference proteome</keyword>
<keyword evidence="9" id="KW-1003">Cell membrane</keyword>
<dbReference type="Pfam" id="PF03448">
    <property type="entry name" value="MgtE_N"/>
    <property type="match status" value="1"/>
</dbReference>
<proteinExistence type="inferred from homology"/>
<feature type="domain" description="CBS" evidence="10">
    <location>
        <begin position="207"/>
        <end position="265"/>
    </location>
</feature>
<evidence type="ECO:0000256" key="9">
    <source>
        <dbReference type="RuleBase" id="RU362011"/>
    </source>
</evidence>
<dbReference type="InterPro" id="IPR000644">
    <property type="entry name" value="CBS_dom"/>
</dbReference>
<dbReference type="CDD" id="cd04606">
    <property type="entry name" value="CBS_pair_Mg_transporter"/>
    <property type="match status" value="1"/>
</dbReference>
<organism evidence="11 12">
    <name type="scientific">Vibrio tapetis subsp. tapetis</name>
    <dbReference type="NCBI Taxonomy" id="1671868"/>
    <lineage>
        <taxon>Bacteria</taxon>
        <taxon>Pseudomonadati</taxon>
        <taxon>Pseudomonadota</taxon>
        <taxon>Gammaproteobacteria</taxon>
        <taxon>Vibrionales</taxon>
        <taxon>Vibrionaceae</taxon>
        <taxon>Vibrio</taxon>
    </lineage>
</organism>
<evidence type="ECO:0000259" key="10">
    <source>
        <dbReference type="PROSITE" id="PS51371"/>
    </source>
</evidence>
<dbReference type="NCBIfam" id="TIGR00400">
    <property type="entry name" value="mgtE"/>
    <property type="match status" value="1"/>
</dbReference>
<keyword evidence="3 9" id="KW-0813">Transport</keyword>
<dbReference type="GO" id="GO:0046872">
    <property type="term" value="F:metal ion binding"/>
    <property type="evidence" value="ECO:0007669"/>
    <property type="project" value="UniProtKB-KW"/>
</dbReference>
<feature type="transmembrane region" description="Helical" evidence="9">
    <location>
        <begin position="315"/>
        <end position="342"/>
    </location>
</feature>
<dbReference type="GO" id="GO:0015095">
    <property type="term" value="F:magnesium ion transmembrane transporter activity"/>
    <property type="evidence" value="ECO:0007669"/>
    <property type="project" value="UniProtKB-UniRule"/>
</dbReference>
<reference evidence="11 12" key="1">
    <citation type="submission" date="2017-10" db="EMBL/GenBank/DDBJ databases">
        <authorList>
            <person name="Banno H."/>
            <person name="Chua N.-H."/>
        </authorList>
    </citation>
    <scope>NUCLEOTIDE SEQUENCE [LARGE SCALE GENOMIC DNA]</scope>
    <source>
        <strain evidence="11">Vibrio tapetis CECT4600</strain>
    </source>
</reference>
<comment type="function">
    <text evidence="9">Acts as a magnesium transporter.</text>
</comment>